<organism evidence="1 2">
    <name type="scientific">Trichinella pseudospiralis</name>
    <name type="common">Parasitic roundworm</name>
    <dbReference type="NCBI Taxonomy" id="6337"/>
    <lineage>
        <taxon>Eukaryota</taxon>
        <taxon>Metazoa</taxon>
        <taxon>Ecdysozoa</taxon>
        <taxon>Nematoda</taxon>
        <taxon>Enoplea</taxon>
        <taxon>Dorylaimia</taxon>
        <taxon>Trichinellida</taxon>
        <taxon>Trichinellidae</taxon>
        <taxon>Trichinella</taxon>
    </lineage>
</organism>
<comment type="caution">
    <text evidence="1">The sequence shown here is derived from an EMBL/GenBank/DDBJ whole genome shotgun (WGS) entry which is preliminary data.</text>
</comment>
<evidence type="ECO:0000313" key="1">
    <source>
        <dbReference type="EMBL" id="KRY88082.1"/>
    </source>
</evidence>
<dbReference type="Proteomes" id="UP000054995">
    <property type="component" value="Unassembled WGS sequence"/>
</dbReference>
<sequence length="166" mass="18951">MMAVFQQNPIFDNLAESERDQMMLMMLHLDYLDQEERLTVSDESSESTSPDAKRARVAAAECKKFTFKSGPVWTTSVPIDNFFTSVPLAEESTELTQTRRREVDSSMFCFDEQLTLLSYIPKRRKCVLLLSTMHHDDALSAEHEGKPDIVLFYNKTKSGVDTLDQG</sequence>
<keyword evidence="2" id="KW-1185">Reference proteome</keyword>
<dbReference type="OrthoDB" id="6143638at2759"/>
<protein>
    <recommendedName>
        <fullName evidence="3">PiggyBac transposable element-derived protein domain-containing protein</fullName>
    </recommendedName>
</protein>
<evidence type="ECO:0008006" key="3">
    <source>
        <dbReference type="Google" id="ProtNLM"/>
    </source>
</evidence>
<dbReference type="EMBL" id="JYDT01000046">
    <property type="protein sequence ID" value="KRY88082.1"/>
    <property type="molecule type" value="Genomic_DNA"/>
</dbReference>
<accession>A0A0V1FQ18</accession>
<gene>
    <name evidence="1" type="ORF">T4D_8616</name>
</gene>
<evidence type="ECO:0000313" key="2">
    <source>
        <dbReference type="Proteomes" id="UP000054995"/>
    </source>
</evidence>
<proteinExistence type="predicted"/>
<dbReference type="AlphaFoldDB" id="A0A0V1FQ18"/>
<reference evidence="1 2" key="1">
    <citation type="submission" date="2015-01" db="EMBL/GenBank/DDBJ databases">
        <title>Evolution of Trichinella species and genotypes.</title>
        <authorList>
            <person name="Korhonen P.K."/>
            <person name="Edoardo P."/>
            <person name="Giuseppe L.R."/>
            <person name="Gasser R.B."/>
        </authorList>
    </citation>
    <scope>NUCLEOTIDE SEQUENCE [LARGE SCALE GENOMIC DNA]</scope>
    <source>
        <strain evidence="1">ISS470</strain>
    </source>
</reference>
<name>A0A0V1FQ18_TRIPS</name>